<evidence type="ECO:0000313" key="3">
    <source>
        <dbReference type="Proteomes" id="UP001341840"/>
    </source>
</evidence>
<gene>
    <name evidence="2" type="ORF">PIB30_083345</name>
</gene>
<name>A0ABU6YRR6_9FABA</name>
<proteinExistence type="predicted"/>
<keyword evidence="3" id="KW-1185">Reference proteome</keyword>
<organism evidence="2 3">
    <name type="scientific">Stylosanthes scabra</name>
    <dbReference type="NCBI Taxonomy" id="79078"/>
    <lineage>
        <taxon>Eukaryota</taxon>
        <taxon>Viridiplantae</taxon>
        <taxon>Streptophyta</taxon>
        <taxon>Embryophyta</taxon>
        <taxon>Tracheophyta</taxon>
        <taxon>Spermatophyta</taxon>
        <taxon>Magnoliopsida</taxon>
        <taxon>eudicotyledons</taxon>
        <taxon>Gunneridae</taxon>
        <taxon>Pentapetalae</taxon>
        <taxon>rosids</taxon>
        <taxon>fabids</taxon>
        <taxon>Fabales</taxon>
        <taxon>Fabaceae</taxon>
        <taxon>Papilionoideae</taxon>
        <taxon>50 kb inversion clade</taxon>
        <taxon>dalbergioids sensu lato</taxon>
        <taxon>Dalbergieae</taxon>
        <taxon>Pterocarpus clade</taxon>
        <taxon>Stylosanthes</taxon>
    </lineage>
</organism>
<reference evidence="2 3" key="1">
    <citation type="journal article" date="2023" name="Plants (Basel)">
        <title>Bridging the Gap: Combining Genomics and Transcriptomics Approaches to Understand Stylosanthes scabra, an Orphan Legume from the Brazilian Caatinga.</title>
        <authorList>
            <person name="Ferreira-Neto J.R.C."/>
            <person name="da Silva M.D."/>
            <person name="Binneck E."/>
            <person name="de Melo N.F."/>
            <person name="da Silva R.H."/>
            <person name="de Melo A.L.T.M."/>
            <person name="Pandolfi V."/>
            <person name="Bustamante F.O."/>
            <person name="Brasileiro-Vidal A.C."/>
            <person name="Benko-Iseppon A.M."/>
        </authorList>
    </citation>
    <scope>NUCLEOTIDE SEQUENCE [LARGE SCALE GENOMIC DNA]</scope>
    <source>
        <tissue evidence="2">Leaves</tissue>
    </source>
</reference>
<dbReference type="EMBL" id="JASCZI010242970">
    <property type="protein sequence ID" value="MED6212437.1"/>
    <property type="molecule type" value="Genomic_DNA"/>
</dbReference>
<evidence type="ECO:0000256" key="1">
    <source>
        <dbReference type="SAM" id="MobiDB-lite"/>
    </source>
</evidence>
<evidence type="ECO:0000313" key="2">
    <source>
        <dbReference type="EMBL" id="MED6212437.1"/>
    </source>
</evidence>
<protein>
    <submittedName>
        <fullName evidence="2">Uncharacterized protein</fullName>
    </submittedName>
</protein>
<feature type="compositionally biased region" description="Polar residues" evidence="1">
    <location>
        <begin position="1"/>
        <end position="22"/>
    </location>
</feature>
<dbReference type="Proteomes" id="UP001341840">
    <property type="component" value="Unassembled WGS sequence"/>
</dbReference>
<feature type="region of interest" description="Disordered" evidence="1">
    <location>
        <begin position="1"/>
        <end position="30"/>
    </location>
</feature>
<accession>A0ABU6YRR6</accession>
<sequence length="71" mass="7687">MRGTKNTPKNSLNNLKTTSDPNDITARSRDGERAGAWSALTLGLTADCAVARVRRAVAQPGQNPPEWLVRL</sequence>
<comment type="caution">
    <text evidence="2">The sequence shown here is derived from an EMBL/GenBank/DDBJ whole genome shotgun (WGS) entry which is preliminary data.</text>
</comment>